<organism evidence="1 2">
    <name type="scientific">Hymenobacter gelipurpurascens</name>
    <dbReference type="NCBI Taxonomy" id="89968"/>
    <lineage>
        <taxon>Bacteria</taxon>
        <taxon>Pseudomonadati</taxon>
        <taxon>Bacteroidota</taxon>
        <taxon>Cytophagia</taxon>
        <taxon>Cytophagales</taxon>
        <taxon>Hymenobacteraceae</taxon>
        <taxon>Hymenobacter</taxon>
    </lineage>
</organism>
<evidence type="ECO:0000313" key="1">
    <source>
        <dbReference type="EMBL" id="SNC77640.1"/>
    </source>
</evidence>
<dbReference type="AlphaFoldDB" id="A0A212UHI6"/>
<evidence type="ECO:0000313" key="2">
    <source>
        <dbReference type="Proteomes" id="UP000198131"/>
    </source>
</evidence>
<dbReference type="RefSeq" id="WP_088845627.1">
    <property type="nucleotide sequence ID" value="NZ_FYEW01000004.1"/>
</dbReference>
<dbReference type="EMBL" id="FYEW01000004">
    <property type="protein sequence ID" value="SNC77640.1"/>
    <property type="molecule type" value="Genomic_DNA"/>
</dbReference>
<sequence>MNHQLAFIKSQHIANALKKIDAEEVPKDHQWSEYWICYRGKLYQFMYTVQLASTFTSTPLKPGEVHSNDSSRRYIEKLGYHVLFKSAQAVATHVPVKYWAGAYLFGVNQDQNMLDDFTLKNRWATDHNLAEGEGAKIYRLLRKVKINDRICVRALDRKNGIIQILKVGTVTDTSLIATGELGVQWDYNPPLFRGSKPAGVGAGNWWNSLIQVKREDDIDVIFPGLPRKRIARLAWNSMGWMQPSGPSGKSTDSSTHEGKHGYGHEEWLFDTNRLLNGYHYGFLEPVRRNQQHHAGATFDVWLYTMNRDTKKRYWVGEITNLMVLTEEEAKEVEDQYRQNGWLAEMEREIKASGADESGFSHWKGVKLFNVKFMPEELVVNEPYIELAASHPVVEHSRYNFSIFKEAYQVTEDQEDDFAFMPSTATSSAGVSTLKTSTYLQPAKRKQIKFLHKLLSDELAAVLRIDYGAANVTQEHPGGYNSTSIDIVVNTGSGLTFYEIKTYPSVRVSIREALGQIMEYCYFHNKVKASTLVIVTHQDINLKTKQYLQHLRTTLKLPIYYQYFNRTTQTLSSRY</sequence>
<proteinExistence type="predicted"/>
<dbReference type="Proteomes" id="UP000198131">
    <property type="component" value="Unassembled WGS sequence"/>
</dbReference>
<protein>
    <submittedName>
        <fullName evidence="1">Uncharacterized protein</fullName>
    </submittedName>
</protein>
<gene>
    <name evidence="1" type="ORF">SAMN06265337_4239</name>
</gene>
<reference evidence="2" key="1">
    <citation type="submission" date="2017-06" db="EMBL/GenBank/DDBJ databases">
        <authorList>
            <person name="Varghese N."/>
            <person name="Submissions S."/>
        </authorList>
    </citation>
    <scope>NUCLEOTIDE SEQUENCE [LARGE SCALE GENOMIC DNA]</scope>
    <source>
        <strain evidence="2">DSM 11116</strain>
    </source>
</reference>
<dbReference type="OrthoDB" id="6402880at2"/>
<name>A0A212UHI6_9BACT</name>
<keyword evidence="2" id="KW-1185">Reference proteome</keyword>
<accession>A0A212UHI6</accession>